<name>A0A9W6P6N6_9ACTN</name>
<gene>
    <name evidence="2" type="ORF">Nans01_23790</name>
</gene>
<organism evidence="2 3">
    <name type="scientific">Nocardiopsis ansamitocini</name>
    <dbReference type="NCBI Taxonomy" id="1670832"/>
    <lineage>
        <taxon>Bacteria</taxon>
        <taxon>Bacillati</taxon>
        <taxon>Actinomycetota</taxon>
        <taxon>Actinomycetes</taxon>
        <taxon>Streptosporangiales</taxon>
        <taxon>Nocardiopsidaceae</taxon>
        <taxon>Nocardiopsis</taxon>
    </lineage>
</organism>
<evidence type="ECO:0000256" key="1">
    <source>
        <dbReference type="SAM" id="MobiDB-lite"/>
    </source>
</evidence>
<dbReference type="AlphaFoldDB" id="A0A9W6P6N6"/>
<dbReference type="EMBL" id="BSQG01000003">
    <property type="protein sequence ID" value="GLU48028.1"/>
    <property type="molecule type" value="Genomic_DNA"/>
</dbReference>
<keyword evidence="3" id="KW-1185">Reference proteome</keyword>
<evidence type="ECO:0000313" key="3">
    <source>
        <dbReference type="Proteomes" id="UP001165092"/>
    </source>
</evidence>
<sequence length="72" mass="8271">MKTLRIRSPAPERFSPLLFLSSVFTVPVMARPPQLGRIRSPPLDRPRTRWDATRCGTNGSPACHWVQERSFH</sequence>
<comment type="caution">
    <text evidence="2">The sequence shown here is derived from an EMBL/GenBank/DDBJ whole genome shotgun (WGS) entry which is preliminary data.</text>
</comment>
<accession>A0A9W6P6N6</accession>
<feature type="region of interest" description="Disordered" evidence="1">
    <location>
        <begin position="34"/>
        <end position="54"/>
    </location>
</feature>
<dbReference type="Proteomes" id="UP001165092">
    <property type="component" value="Unassembled WGS sequence"/>
</dbReference>
<evidence type="ECO:0000313" key="2">
    <source>
        <dbReference type="EMBL" id="GLU48028.1"/>
    </source>
</evidence>
<protein>
    <submittedName>
        <fullName evidence="2">Uncharacterized protein</fullName>
    </submittedName>
</protein>
<reference evidence="2" key="1">
    <citation type="submission" date="2023-02" db="EMBL/GenBank/DDBJ databases">
        <title>Nocardiopsis ansamitocini NBRC 112285.</title>
        <authorList>
            <person name="Ichikawa N."/>
            <person name="Sato H."/>
            <person name="Tonouchi N."/>
        </authorList>
    </citation>
    <scope>NUCLEOTIDE SEQUENCE</scope>
    <source>
        <strain evidence="2">NBRC 112285</strain>
    </source>
</reference>
<feature type="compositionally biased region" description="Basic and acidic residues" evidence="1">
    <location>
        <begin position="42"/>
        <end position="52"/>
    </location>
</feature>
<proteinExistence type="predicted"/>